<protein>
    <submittedName>
        <fullName evidence="1">Uncharacterized protein</fullName>
    </submittedName>
</protein>
<reference evidence="1 2" key="1">
    <citation type="submission" date="2015-09" db="EMBL/GenBank/DDBJ databases">
        <title>Draft Genome Sequence of Bradyrhizobium manausense Strain BR 3351T, a Novel Symbiotic Nitrogen-Fixing Alphaproteobacterium Isolated from Brazilian Amazon Rain Forest.</title>
        <authorList>
            <person name="De Araujo J.L."/>
            <person name="Zilli J.E."/>
        </authorList>
    </citation>
    <scope>NUCLEOTIDE SEQUENCE [LARGE SCALE GENOMIC DNA]</scope>
    <source>
        <strain evidence="1 2">BR3351</strain>
    </source>
</reference>
<name>A0A0R3EB44_9BRAD</name>
<keyword evidence="2" id="KW-1185">Reference proteome</keyword>
<evidence type="ECO:0000313" key="2">
    <source>
        <dbReference type="Proteomes" id="UP000051936"/>
    </source>
</evidence>
<sequence length="72" mass="8193">MAHVERGCHDNRRDLVFLNKENRVRGTHGFVASWADRKIEGTALHGLRQLRILTRIDYQNDVGAIFFTAGTA</sequence>
<comment type="caution">
    <text evidence="1">The sequence shown here is derived from an EMBL/GenBank/DDBJ whole genome shotgun (WGS) entry which is preliminary data.</text>
</comment>
<dbReference type="AlphaFoldDB" id="A0A0R3EB44"/>
<dbReference type="Proteomes" id="UP000051936">
    <property type="component" value="Unassembled WGS sequence"/>
</dbReference>
<proteinExistence type="predicted"/>
<evidence type="ECO:0000313" key="1">
    <source>
        <dbReference type="EMBL" id="KRQ16709.1"/>
    </source>
</evidence>
<gene>
    <name evidence="1" type="ORF">AOQ71_04545</name>
</gene>
<organism evidence="1 2">
    <name type="scientific">Bradyrhizobium manausense</name>
    <dbReference type="NCBI Taxonomy" id="989370"/>
    <lineage>
        <taxon>Bacteria</taxon>
        <taxon>Pseudomonadati</taxon>
        <taxon>Pseudomonadota</taxon>
        <taxon>Alphaproteobacteria</taxon>
        <taxon>Hyphomicrobiales</taxon>
        <taxon>Nitrobacteraceae</taxon>
        <taxon>Bradyrhizobium</taxon>
    </lineage>
</organism>
<dbReference type="EMBL" id="LJYG01000023">
    <property type="protein sequence ID" value="KRQ16709.1"/>
    <property type="molecule type" value="Genomic_DNA"/>
</dbReference>
<accession>A0A0R3EB44</accession>